<evidence type="ECO:0000313" key="3">
    <source>
        <dbReference type="Proteomes" id="UP001352852"/>
    </source>
</evidence>
<organism evidence="2 3">
    <name type="scientific">Characodon lateralis</name>
    <dbReference type="NCBI Taxonomy" id="208331"/>
    <lineage>
        <taxon>Eukaryota</taxon>
        <taxon>Metazoa</taxon>
        <taxon>Chordata</taxon>
        <taxon>Craniata</taxon>
        <taxon>Vertebrata</taxon>
        <taxon>Euteleostomi</taxon>
        <taxon>Actinopterygii</taxon>
        <taxon>Neopterygii</taxon>
        <taxon>Teleostei</taxon>
        <taxon>Neoteleostei</taxon>
        <taxon>Acanthomorphata</taxon>
        <taxon>Ovalentaria</taxon>
        <taxon>Atherinomorphae</taxon>
        <taxon>Cyprinodontiformes</taxon>
        <taxon>Goodeidae</taxon>
        <taxon>Characodon</taxon>
    </lineage>
</organism>
<comment type="caution">
    <text evidence="2">The sequence shown here is derived from an EMBL/GenBank/DDBJ whole genome shotgun (WGS) entry which is preliminary data.</text>
</comment>
<keyword evidence="3" id="KW-1185">Reference proteome</keyword>
<keyword evidence="1" id="KW-0732">Signal</keyword>
<feature type="chain" id="PRO_5047220604" description="Secreted protein" evidence="1">
    <location>
        <begin position="21"/>
        <end position="105"/>
    </location>
</feature>
<reference evidence="2 3" key="1">
    <citation type="submission" date="2021-06" db="EMBL/GenBank/DDBJ databases">
        <authorList>
            <person name="Palmer J.M."/>
        </authorList>
    </citation>
    <scope>NUCLEOTIDE SEQUENCE [LARGE SCALE GENOMIC DNA]</scope>
    <source>
        <strain evidence="2 3">CL_MEX2019</strain>
        <tissue evidence="2">Muscle</tissue>
    </source>
</reference>
<dbReference type="EMBL" id="JAHUTJ010043239">
    <property type="protein sequence ID" value="MED6281504.1"/>
    <property type="molecule type" value="Genomic_DNA"/>
</dbReference>
<evidence type="ECO:0000256" key="1">
    <source>
        <dbReference type="SAM" id="SignalP"/>
    </source>
</evidence>
<dbReference type="Proteomes" id="UP001352852">
    <property type="component" value="Unassembled WGS sequence"/>
</dbReference>
<protein>
    <recommendedName>
        <fullName evidence="4">Secreted protein</fullName>
    </recommendedName>
</protein>
<evidence type="ECO:0000313" key="2">
    <source>
        <dbReference type="EMBL" id="MED6281504.1"/>
    </source>
</evidence>
<accession>A0ABU7E4J8</accession>
<proteinExistence type="predicted"/>
<gene>
    <name evidence="2" type="ORF">CHARACLAT_022279</name>
</gene>
<sequence>MPANSLSLLLSFCISSFSLSSQSGFFLTHGDIHISDLYSLRNSGETVHTHRYRLSSQTMTTGKRVCLLFQYYVSLHHHHQPHHRYYHYYYYYNLEGWGVHVNGRK</sequence>
<evidence type="ECO:0008006" key="4">
    <source>
        <dbReference type="Google" id="ProtNLM"/>
    </source>
</evidence>
<feature type="signal peptide" evidence="1">
    <location>
        <begin position="1"/>
        <end position="20"/>
    </location>
</feature>
<name>A0ABU7E4J8_9TELE</name>